<dbReference type="EMBL" id="JACDUR010000010">
    <property type="protein sequence ID" value="MBA2897091.1"/>
    <property type="molecule type" value="Genomic_DNA"/>
</dbReference>
<name>A0A7W0CTJ6_9ACTN</name>
<evidence type="ECO:0000259" key="12">
    <source>
        <dbReference type="Pfam" id="PF02770"/>
    </source>
</evidence>
<dbReference type="Proteomes" id="UP000530928">
    <property type="component" value="Unassembled WGS sequence"/>
</dbReference>
<dbReference type="InterPro" id="IPR050741">
    <property type="entry name" value="Acyl-CoA_dehydrogenase"/>
</dbReference>
<comment type="function">
    <text evidence="7">Catalyzes the dehydrogenation at the alpha-beta position of ACP-bound acyl chains. This results in the introduction of a double bond in the lipidic chain, which is further transferred to the epsilon-amino group of lysine residue in the mycobactin core by MbtK.</text>
</comment>
<keyword evidence="15" id="KW-1185">Reference proteome</keyword>
<evidence type="ECO:0000256" key="5">
    <source>
        <dbReference type="ARBA" id="ARBA00022827"/>
    </source>
</evidence>
<feature type="domain" description="Acyl-CoA dehydrogenase/oxidase C-terminal" evidence="11">
    <location>
        <begin position="231"/>
        <end position="379"/>
    </location>
</feature>
<dbReference type="SUPFAM" id="SSF47203">
    <property type="entry name" value="Acyl-CoA dehydrogenase C-terminal domain-like"/>
    <property type="match status" value="1"/>
</dbReference>
<dbReference type="InterPro" id="IPR006089">
    <property type="entry name" value="Acyl-CoA_DH_CS"/>
</dbReference>
<evidence type="ECO:0000313" key="15">
    <source>
        <dbReference type="Proteomes" id="UP000530928"/>
    </source>
</evidence>
<dbReference type="AlphaFoldDB" id="A0A7W0CTJ6"/>
<dbReference type="GO" id="GO:0005737">
    <property type="term" value="C:cytoplasm"/>
    <property type="evidence" value="ECO:0007669"/>
    <property type="project" value="TreeGrafter"/>
</dbReference>
<protein>
    <recommendedName>
        <fullName evidence="8">Acyl-[acyl-carrier-protein] dehydrogenase MbtN</fullName>
    </recommendedName>
    <alternativeName>
        <fullName evidence="9">Mycobactin synthase protein N</fullName>
    </alternativeName>
</protein>
<dbReference type="SUPFAM" id="SSF56645">
    <property type="entry name" value="Acyl-CoA dehydrogenase NM domain-like"/>
    <property type="match status" value="1"/>
</dbReference>
<evidence type="ECO:0000256" key="10">
    <source>
        <dbReference type="RuleBase" id="RU362125"/>
    </source>
</evidence>
<dbReference type="FunFam" id="1.20.140.10:FF:000001">
    <property type="entry name" value="Acyl-CoA dehydrogenase"/>
    <property type="match status" value="1"/>
</dbReference>
<feature type="domain" description="Acyl-CoA dehydrogenase/oxidase N-terminal" evidence="13">
    <location>
        <begin position="8"/>
        <end position="119"/>
    </location>
</feature>
<dbReference type="Gene3D" id="2.40.110.10">
    <property type="entry name" value="Butyryl-CoA Dehydrogenase, subunit A, domain 2"/>
    <property type="match status" value="1"/>
</dbReference>
<gene>
    <name evidence="14" type="ORF">HNR30_008487</name>
</gene>
<organism evidence="14 15">
    <name type="scientific">Nonomuraea soli</name>
    <dbReference type="NCBI Taxonomy" id="1032476"/>
    <lineage>
        <taxon>Bacteria</taxon>
        <taxon>Bacillati</taxon>
        <taxon>Actinomycetota</taxon>
        <taxon>Actinomycetes</taxon>
        <taxon>Streptosporangiales</taxon>
        <taxon>Streptosporangiaceae</taxon>
        <taxon>Nonomuraea</taxon>
    </lineage>
</organism>
<dbReference type="InterPro" id="IPR009100">
    <property type="entry name" value="AcylCoA_DH/oxidase_NM_dom_sf"/>
</dbReference>
<dbReference type="Gene3D" id="1.10.540.10">
    <property type="entry name" value="Acyl-CoA dehydrogenase/oxidase, N-terminal domain"/>
    <property type="match status" value="1"/>
</dbReference>
<evidence type="ECO:0000259" key="11">
    <source>
        <dbReference type="Pfam" id="PF00441"/>
    </source>
</evidence>
<dbReference type="Pfam" id="PF02770">
    <property type="entry name" value="Acyl-CoA_dh_M"/>
    <property type="match status" value="1"/>
</dbReference>
<dbReference type="InterPro" id="IPR046373">
    <property type="entry name" value="Acyl-CoA_Oxase/DH_mid-dom_sf"/>
</dbReference>
<dbReference type="FunFam" id="1.10.540.10:FF:000009">
    <property type="entry name" value="Probable acyl-CoA dehydrogenase"/>
    <property type="match status" value="1"/>
</dbReference>
<dbReference type="FunFam" id="2.40.110.10:FF:000002">
    <property type="entry name" value="Acyl-CoA dehydrogenase fadE12"/>
    <property type="match status" value="1"/>
</dbReference>
<dbReference type="PROSITE" id="PS00073">
    <property type="entry name" value="ACYL_COA_DH_2"/>
    <property type="match status" value="1"/>
</dbReference>
<dbReference type="GO" id="GO:0003995">
    <property type="term" value="F:acyl-CoA dehydrogenase activity"/>
    <property type="evidence" value="ECO:0007669"/>
    <property type="project" value="InterPro"/>
</dbReference>
<evidence type="ECO:0000256" key="1">
    <source>
        <dbReference type="ARBA" id="ARBA00001974"/>
    </source>
</evidence>
<sequence>MQRDLFEEEHLLFQETLREFMAREVAPHHDQWEKDGIVPREVWKKAGEIGMFGFGVGEEYGGSGITDFRYNSVITEEIIRAGASGLGWGLHNDVVAPYLTELTNEEQKQRWLPGFVSGELISAIAMTEPGAGSDLQGVRTTAIREGDHYVLNGQKTFITNGINSDLVVVVAKTDPSAGARGTTLLVVERGMEGFERGRNLEKVGLKAQDTAELFFDNVRVPVENRLGENEGEGFFQLMNNLPQERLSIAVVAVAAAEAVLEMTLEYCRNRQAFGRNIGKFQNTRFVLAELATEVEIARHYVDKCILALNARQLSVVDAAKAKWWTTELQVKVIDRCLQLHGGYGYMMEYPVAKAWLDSRVQTIYGGTTEIMKEIIGRSLDI</sequence>
<keyword evidence="5 10" id="KW-0274">FAD</keyword>
<proteinExistence type="inferred from homology"/>
<evidence type="ECO:0000259" key="13">
    <source>
        <dbReference type="Pfam" id="PF02771"/>
    </source>
</evidence>
<keyword evidence="6 10" id="KW-0560">Oxidoreductase</keyword>
<dbReference type="PROSITE" id="PS00072">
    <property type="entry name" value="ACYL_COA_DH_1"/>
    <property type="match status" value="1"/>
</dbReference>
<dbReference type="InterPro" id="IPR006091">
    <property type="entry name" value="Acyl-CoA_Oxase/DH_mid-dom"/>
</dbReference>
<comment type="pathway">
    <text evidence="2">Siderophore biosynthesis; mycobactin biosynthesis.</text>
</comment>
<evidence type="ECO:0000256" key="9">
    <source>
        <dbReference type="ARBA" id="ARBA00042660"/>
    </source>
</evidence>
<dbReference type="PANTHER" id="PTHR48083">
    <property type="entry name" value="MEDIUM-CHAIN SPECIFIC ACYL-COA DEHYDROGENASE, MITOCHONDRIAL-RELATED"/>
    <property type="match status" value="1"/>
</dbReference>
<accession>A0A7W0CTJ6</accession>
<feature type="domain" description="Acyl-CoA oxidase/dehydrogenase middle" evidence="12">
    <location>
        <begin position="123"/>
        <end position="218"/>
    </location>
</feature>
<dbReference type="InterPro" id="IPR013786">
    <property type="entry name" value="AcylCoA_DH/ox_N"/>
</dbReference>
<evidence type="ECO:0000256" key="7">
    <source>
        <dbReference type="ARBA" id="ARBA00037085"/>
    </source>
</evidence>
<dbReference type="InterPro" id="IPR036250">
    <property type="entry name" value="AcylCo_DH-like_C"/>
</dbReference>
<dbReference type="GO" id="GO:0050660">
    <property type="term" value="F:flavin adenine dinucleotide binding"/>
    <property type="evidence" value="ECO:0007669"/>
    <property type="project" value="InterPro"/>
</dbReference>
<reference evidence="14 15" key="1">
    <citation type="submission" date="2020-07" db="EMBL/GenBank/DDBJ databases">
        <title>Genomic Encyclopedia of Type Strains, Phase IV (KMG-IV): sequencing the most valuable type-strain genomes for metagenomic binning, comparative biology and taxonomic classification.</title>
        <authorList>
            <person name="Goeker M."/>
        </authorList>
    </citation>
    <scope>NUCLEOTIDE SEQUENCE [LARGE SCALE GENOMIC DNA]</scope>
    <source>
        <strain evidence="14 15">DSM 45533</strain>
    </source>
</reference>
<comment type="caution">
    <text evidence="14">The sequence shown here is derived from an EMBL/GenBank/DDBJ whole genome shotgun (WGS) entry which is preliminary data.</text>
</comment>
<evidence type="ECO:0000256" key="2">
    <source>
        <dbReference type="ARBA" id="ARBA00005102"/>
    </source>
</evidence>
<dbReference type="Pfam" id="PF02771">
    <property type="entry name" value="Acyl-CoA_dh_N"/>
    <property type="match status" value="1"/>
</dbReference>
<evidence type="ECO:0000256" key="8">
    <source>
        <dbReference type="ARBA" id="ARBA00040394"/>
    </source>
</evidence>
<dbReference type="Gene3D" id="1.20.140.10">
    <property type="entry name" value="Butyryl-CoA Dehydrogenase, subunit A, domain 3"/>
    <property type="match status" value="1"/>
</dbReference>
<dbReference type="GO" id="GO:0033539">
    <property type="term" value="P:fatty acid beta-oxidation using acyl-CoA dehydrogenase"/>
    <property type="evidence" value="ECO:0007669"/>
    <property type="project" value="TreeGrafter"/>
</dbReference>
<dbReference type="Pfam" id="PF00441">
    <property type="entry name" value="Acyl-CoA_dh_1"/>
    <property type="match status" value="1"/>
</dbReference>
<comment type="cofactor">
    <cofactor evidence="1 10">
        <name>FAD</name>
        <dbReference type="ChEBI" id="CHEBI:57692"/>
    </cofactor>
</comment>
<dbReference type="PANTHER" id="PTHR48083:SF20">
    <property type="entry name" value="LONG-CHAIN SPECIFIC ACYL-COA DEHYDROGENASE, MITOCHONDRIAL"/>
    <property type="match status" value="1"/>
</dbReference>
<evidence type="ECO:0000256" key="6">
    <source>
        <dbReference type="ARBA" id="ARBA00023002"/>
    </source>
</evidence>
<evidence type="ECO:0000256" key="4">
    <source>
        <dbReference type="ARBA" id="ARBA00022630"/>
    </source>
</evidence>
<dbReference type="InterPro" id="IPR037069">
    <property type="entry name" value="AcylCoA_DH/ox_N_sf"/>
</dbReference>
<dbReference type="RefSeq" id="WP_181615808.1">
    <property type="nucleotide sequence ID" value="NZ_BAABAM010000010.1"/>
</dbReference>
<evidence type="ECO:0000313" key="14">
    <source>
        <dbReference type="EMBL" id="MBA2897091.1"/>
    </source>
</evidence>
<dbReference type="InterPro" id="IPR009075">
    <property type="entry name" value="AcylCo_DH/oxidase_C"/>
</dbReference>
<keyword evidence="4 10" id="KW-0285">Flavoprotein</keyword>
<evidence type="ECO:0000256" key="3">
    <source>
        <dbReference type="ARBA" id="ARBA00009347"/>
    </source>
</evidence>
<comment type="similarity">
    <text evidence="3 10">Belongs to the acyl-CoA dehydrogenase family.</text>
</comment>